<evidence type="ECO:0000259" key="1">
    <source>
        <dbReference type="Pfam" id="PF00117"/>
    </source>
</evidence>
<dbReference type="CDD" id="cd01741">
    <property type="entry name" value="GATase1_1"/>
    <property type="match status" value="1"/>
</dbReference>
<dbReference type="InterPro" id="IPR029062">
    <property type="entry name" value="Class_I_gatase-like"/>
</dbReference>
<evidence type="ECO:0000313" key="2">
    <source>
        <dbReference type="EMBL" id="SNZ08567.1"/>
    </source>
</evidence>
<dbReference type="Pfam" id="PF00117">
    <property type="entry name" value="GATase"/>
    <property type="match status" value="1"/>
</dbReference>
<organism evidence="2 3">
    <name type="scientific">Persephonella hydrogeniphila</name>
    <dbReference type="NCBI Taxonomy" id="198703"/>
    <lineage>
        <taxon>Bacteria</taxon>
        <taxon>Pseudomonadati</taxon>
        <taxon>Aquificota</taxon>
        <taxon>Aquificia</taxon>
        <taxon>Aquificales</taxon>
        <taxon>Hydrogenothermaceae</taxon>
        <taxon>Persephonella</taxon>
    </lineage>
</organism>
<dbReference type="Proteomes" id="UP000219036">
    <property type="component" value="Unassembled WGS sequence"/>
</dbReference>
<protein>
    <submittedName>
        <fullName evidence="2">GMP synthase (Glutamine-hydrolysing)</fullName>
    </submittedName>
</protein>
<dbReference type="Gene3D" id="3.40.50.880">
    <property type="match status" value="1"/>
</dbReference>
<gene>
    <name evidence="2" type="ORF">SAMN06265182_1345</name>
</gene>
<dbReference type="InterPro" id="IPR044992">
    <property type="entry name" value="ChyE-like"/>
</dbReference>
<dbReference type="PANTHER" id="PTHR42695">
    <property type="entry name" value="GLUTAMINE AMIDOTRANSFERASE YLR126C-RELATED"/>
    <property type="match status" value="1"/>
</dbReference>
<dbReference type="PANTHER" id="PTHR42695:SF5">
    <property type="entry name" value="GLUTAMINE AMIDOTRANSFERASE YLR126C-RELATED"/>
    <property type="match status" value="1"/>
</dbReference>
<sequence>MRIHYIQHVHFETPANIFKWVENKGYQIKGTRLFLKEPLPEIDQFDFLIIMGGPMGVYDEDKFPWLTEEKKFIEKAIKENKKVLGICLGAQLIADVLGAKVYKNRYKEIGWFPVFKTEKAEKSVVFKEFPQQITVFHWHGDTFEIPSGAIHTVKSEACENQAFEYNKSVIGLQFHLETTFESAKALIDNSVEELMEKGEYIQSPEEMLSKKENFKQIEKVLFNMLDTIEKI</sequence>
<feature type="domain" description="Glutamine amidotransferase" evidence="1">
    <location>
        <begin position="37"/>
        <end position="190"/>
    </location>
</feature>
<dbReference type="RefSeq" id="WP_097000513.1">
    <property type="nucleotide sequence ID" value="NZ_OBEI01000005.1"/>
</dbReference>
<reference evidence="3" key="1">
    <citation type="submission" date="2017-09" db="EMBL/GenBank/DDBJ databases">
        <authorList>
            <person name="Varghese N."/>
            <person name="Submissions S."/>
        </authorList>
    </citation>
    <scope>NUCLEOTIDE SEQUENCE [LARGE SCALE GENOMIC DNA]</scope>
    <source>
        <strain evidence="3">DSM 15103</strain>
    </source>
</reference>
<accession>A0A285NHV7</accession>
<name>A0A285NHV7_9AQUI</name>
<dbReference type="SUPFAM" id="SSF52317">
    <property type="entry name" value="Class I glutamine amidotransferase-like"/>
    <property type="match status" value="1"/>
</dbReference>
<dbReference type="OrthoDB" id="9813383at2"/>
<proteinExistence type="predicted"/>
<dbReference type="PROSITE" id="PS51273">
    <property type="entry name" value="GATASE_TYPE_1"/>
    <property type="match status" value="1"/>
</dbReference>
<keyword evidence="3" id="KW-1185">Reference proteome</keyword>
<dbReference type="GO" id="GO:0005829">
    <property type="term" value="C:cytosol"/>
    <property type="evidence" value="ECO:0007669"/>
    <property type="project" value="TreeGrafter"/>
</dbReference>
<evidence type="ECO:0000313" key="3">
    <source>
        <dbReference type="Proteomes" id="UP000219036"/>
    </source>
</evidence>
<dbReference type="AlphaFoldDB" id="A0A285NHV7"/>
<dbReference type="FunFam" id="3.40.50.880:FF:000033">
    <property type="entry name" value="Glutamine amidotransferase class-I"/>
    <property type="match status" value="1"/>
</dbReference>
<dbReference type="EMBL" id="OBEI01000005">
    <property type="protein sequence ID" value="SNZ08567.1"/>
    <property type="molecule type" value="Genomic_DNA"/>
</dbReference>
<dbReference type="InterPro" id="IPR017926">
    <property type="entry name" value="GATASE"/>
</dbReference>